<accession>A0A438ISK5</accession>
<dbReference type="EMBL" id="QGNW01000086">
    <property type="protein sequence ID" value="RVW99688.1"/>
    <property type="molecule type" value="Genomic_DNA"/>
</dbReference>
<reference evidence="2 3" key="1">
    <citation type="journal article" date="2018" name="PLoS Genet.">
        <title>Population sequencing reveals clonal diversity and ancestral inbreeding in the grapevine cultivar Chardonnay.</title>
        <authorList>
            <person name="Roach M.J."/>
            <person name="Johnson D.L."/>
            <person name="Bohlmann J."/>
            <person name="van Vuuren H.J."/>
            <person name="Jones S.J."/>
            <person name="Pretorius I.S."/>
            <person name="Schmidt S.A."/>
            <person name="Borneman A.R."/>
        </authorList>
    </citation>
    <scope>NUCLEOTIDE SEQUENCE [LARGE SCALE GENOMIC DNA]</scope>
    <source>
        <strain evidence="3">cv. Chardonnay</strain>
        <strain evidence="2">I10V1</strain>
        <tissue evidence="2">Leaf</tissue>
    </source>
</reference>
<dbReference type="OrthoDB" id="1932652at2759"/>
<evidence type="ECO:0000313" key="1">
    <source>
        <dbReference type="EMBL" id="RVW40198.1"/>
    </source>
</evidence>
<dbReference type="KEGG" id="vvi:104877594"/>
<comment type="caution">
    <text evidence="2">The sequence shown here is derived from an EMBL/GenBank/DDBJ whole genome shotgun (WGS) entry which is preliminary data.</text>
</comment>
<dbReference type="EMBL" id="QGNW01001463">
    <property type="protein sequence ID" value="RVW40198.1"/>
    <property type="molecule type" value="Genomic_DNA"/>
</dbReference>
<organism evidence="2 3">
    <name type="scientific">Vitis vinifera</name>
    <name type="common">Grape</name>
    <dbReference type="NCBI Taxonomy" id="29760"/>
    <lineage>
        <taxon>Eukaryota</taxon>
        <taxon>Viridiplantae</taxon>
        <taxon>Streptophyta</taxon>
        <taxon>Embryophyta</taxon>
        <taxon>Tracheophyta</taxon>
        <taxon>Spermatophyta</taxon>
        <taxon>Magnoliopsida</taxon>
        <taxon>eudicotyledons</taxon>
        <taxon>Gunneridae</taxon>
        <taxon>Pentapetalae</taxon>
        <taxon>rosids</taxon>
        <taxon>Vitales</taxon>
        <taxon>Vitaceae</taxon>
        <taxon>Viteae</taxon>
        <taxon>Vitis</taxon>
    </lineage>
</organism>
<proteinExistence type="predicted"/>
<evidence type="ECO:0000313" key="3">
    <source>
        <dbReference type="Proteomes" id="UP000288805"/>
    </source>
</evidence>
<dbReference type="OMA" id="RHNARIP"/>
<protein>
    <submittedName>
        <fullName evidence="2">Uncharacterized protein</fullName>
    </submittedName>
</protein>
<dbReference type="AlphaFoldDB" id="A0A438ISK5"/>
<dbReference type="PANTHER" id="PTHR37196:SF2">
    <property type="entry name" value="TRANSMEMBRANE PROTEIN"/>
    <property type="match status" value="1"/>
</dbReference>
<dbReference type="PANTHER" id="PTHR37196">
    <property type="entry name" value="TRANSMEMBRANE PROTEIN"/>
    <property type="match status" value="1"/>
</dbReference>
<sequence>MRCIYCQSLHLPSLPHLKYKHQLRTPRQLWLSSFQPTNLIRSQHVSRPFPFATRPITTVSLALGFNSGLGFDSPANTGDLSVLIQTSALLFFAYWLANFVVPDIISRHLGLDKRGESEEPDGNNPFDDEKR</sequence>
<dbReference type="Proteomes" id="UP000288805">
    <property type="component" value="Unassembled WGS sequence"/>
</dbReference>
<gene>
    <name evidence="2" type="ORF">CK203_021525</name>
    <name evidence="1" type="ORF">CK203_078373</name>
</gene>
<name>A0A438ISK5_VITVI</name>
<evidence type="ECO:0000313" key="2">
    <source>
        <dbReference type="EMBL" id="RVW99688.1"/>
    </source>
</evidence>